<organism evidence="1 2">
    <name type="scientific">Dyadobacter linearis</name>
    <dbReference type="NCBI Taxonomy" id="2823330"/>
    <lineage>
        <taxon>Bacteria</taxon>
        <taxon>Pseudomonadati</taxon>
        <taxon>Bacteroidota</taxon>
        <taxon>Cytophagia</taxon>
        <taxon>Cytophagales</taxon>
        <taxon>Spirosomataceae</taxon>
        <taxon>Dyadobacter</taxon>
    </lineage>
</organism>
<sequence>MLHKTFSSRLSERWLWSAFICIASLWMPTSVTAQIRDIPVEVFAGNRAFAHQMYLTKYTDSTSRFGYFGYLRYETPYSDRLKSSFLGQSIFFYDVAKGVSLGGGGYITGAGFMPQLAVAYGRNIGDLSLMIFGSFEPVKPPNSEIFALVSYSPPLNKSGSWKLFAQLIGSYNFNYKNNLEYNFANQYLRLGLSYKDWQFGLATDLVQENPVGLLPTNTGLFLRRLL</sequence>
<keyword evidence="2" id="KW-1185">Reference proteome</keyword>
<comment type="caution">
    <text evidence="1">The sequence shown here is derived from an EMBL/GenBank/DDBJ whole genome shotgun (WGS) entry which is preliminary data.</text>
</comment>
<proteinExistence type="predicted"/>
<protein>
    <submittedName>
        <fullName evidence="1">Uncharacterized protein</fullName>
    </submittedName>
</protein>
<dbReference type="Proteomes" id="UP000679725">
    <property type="component" value="Unassembled WGS sequence"/>
</dbReference>
<evidence type="ECO:0000313" key="2">
    <source>
        <dbReference type="Proteomes" id="UP000679725"/>
    </source>
</evidence>
<dbReference type="EMBL" id="CAJRAU010000006">
    <property type="protein sequence ID" value="CAG5072736.1"/>
    <property type="molecule type" value="Genomic_DNA"/>
</dbReference>
<reference evidence="1 2" key="1">
    <citation type="submission" date="2021-04" db="EMBL/GenBank/DDBJ databases">
        <authorList>
            <person name="Rodrigo-Torres L."/>
            <person name="Arahal R. D."/>
            <person name="Lucena T."/>
        </authorList>
    </citation>
    <scope>NUCLEOTIDE SEQUENCE [LARGE SCALE GENOMIC DNA]</scope>
    <source>
        <strain evidence="1 2">CECT 9623</strain>
    </source>
</reference>
<gene>
    <name evidence="1" type="ORF">DYBT9623_04297</name>
</gene>
<name>A0ABM8UVJ6_9BACT</name>
<accession>A0ABM8UVJ6</accession>
<evidence type="ECO:0000313" key="1">
    <source>
        <dbReference type="EMBL" id="CAG5072736.1"/>
    </source>
</evidence>